<dbReference type="OrthoDB" id="6375174at2759"/>
<dbReference type="PANTHER" id="PTHR31126:SF18">
    <property type="entry name" value="PROTEIN-TYROSINE-PHOSPHATASE"/>
    <property type="match status" value="1"/>
</dbReference>
<evidence type="ECO:0000313" key="5">
    <source>
        <dbReference type="Proteomes" id="UP000193467"/>
    </source>
</evidence>
<proteinExistence type="predicted"/>
<dbReference type="Proteomes" id="UP000193467">
    <property type="component" value="Unassembled WGS sequence"/>
</dbReference>
<name>A0A1Y2G077_9BASI</name>
<dbReference type="CDD" id="cd14501">
    <property type="entry name" value="PFA-DSP"/>
    <property type="match status" value="1"/>
</dbReference>
<dbReference type="STRING" id="106004.A0A1Y2G077"/>
<accession>A0A1Y2G077</accession>
<dbReference type="InterPro" id="IPR029021">
    <property type="entry name" value="Prot-tyrosine_phosphatase-like"/>
</dbReference>
<reference evidence="4 5" key="1">
    <citation type="submission" date="2016-07" db="EMBL/GenBank/DDBJ databases">
        <title>Pervasive Adenine N6-methylation of Active Genes in Fungi.</title>
        <authorList>
            <consortium name="DOE Joint Genome Institute"/>
            <person name="Mondo S.J."/>
            <person name="Dannebaum R.O."/>
            <person name="Kuo R.C."/>
            <person name="Labutti K."/>
            <person name="Haridas S."/>
            <person name="Kuo A."/>
            <person name="Salamov A."/>
            <person name="Ahrendt S.R."/>
            <person name="Lipzen A."/>
            <person name="Sullivan W."/>
            <person name="Andreopoulos W.B."/>
            <person name="Clum A."/>
            <person name="Lindquist E."/>
            <person name="Daum C."/>
            <person name="Ramamoorthy G.K."/>
            <person name="Gryganskyi A."/>
            <person name="Culley D."/>
            <person name="Magnuson J.K."/>
            <person name="James T.Y."/>
            <person name="O'Malley M.A."/>
            <person name="Stajich J.E."/>
            <person name="Spatafora J.W."/>
            <person name="Visel A."/>
            <person name="Grigoriev I.V."/>
        </authorList>
    </citation>
    <scope>NUCLEOTIDE SEQUENCE [LARGE SCALE GENOMIC DNA]</scope>
    <source>
        <strain evidence="4 5">62-1032</strain>
    </source>
</reference>
<comment type="caution">
    <text evidence="4">The sequence shown here is derived from an EMBL/GenBank/DDBJ whole genome shotgun (WGS) entry which is preliminary data.</text>
</comment>
<protein>
    <submittedName>
        <fullName evidence="4">Protein-tyrosine phosphatase</fullName>
    </submittedName>
</protein>
<evidence type="ECO:0000256" key="2">
    <source>
        <dbReference type="ARBA" id="ARBA00022490"/>
    </source>
</evidence>
<organism evidence="4 5">
    <name type="scientific">Leucosporidium creatinivorum</name>
    <dbReference type="NCBI Taxonomy" id="106004"/>
    <lineage>
        <taxon>Eukaryota</taxon>
        <taxon>Fungi</taxon>
        <taxon>Dikarya</taxon>
        <taxon>Basidiomycota</taxon>
        <taxon>Pucciniomycotina</taxon>
        <taxon>Microbotryomycetes</taxon>
        <taxon>Leucosporidiales</taxon>
        <taxon>Leucosporidium</taxon>
    </lineage>
</organism>
<comment type="subcellular location">
    <subcellularLocation>
        <location evidence="1">Cytoplasm</location>
    </subcellularLocation>
</comment>
<keyword evidence="5" id="KW-1185">Reference proteome</keyword>
<dbReference type="InParanoid" id="A0A1Y2G077"/>
<dbReference type="FunFam" id="3.90.190.10:FF:000035">
    <property type="entry name" value="Tyrosine phosphatase, putative"/>
    <property type="match status" value="1"/>
</dbReference>
<gene>
    <name evidence="4" type="ORF">BCR35DRAFT_262785</name>
</gene>
<dbReference type="AlphaFoldDB" id="A0A1Y2G077"/>
<dbReference type="SUPFAM" id="SSF52799">
    <property type="entry name" value="(Phosphotyrosine protein) phosphatases II"/>
    <property type="match status" value="1"/>
</dbReference>
<evidence type="ECO:0000256" key="3">
    <source>
        <dbReference type="ARBA" id="ARBA00022801"/>
    </source>
</evidence>
<evidence type="ECO:0000256" key="1">
    <source>
        <dbReference type="ARBA" id="ARBA00004496"/>
    </source>
</evidence>
<dbReference type="PANTHER" id="PTHR31126">
    <property type="entry name" value="TYROSINE-PROTEIN PHOSPHATASE"/>
    <property type="match status" value="1"/>
</dbReference>
<keyword evidence="3" id="KW-0378">Hydrolase</keyword>
<evidence type="ECO:0000313" key="4">
    <source>
        <dbReference type="EMBL" id="ORY89053.1"/>
    </source>
</evidence>
<dbReference type="GO" id="GO:0005737">
    <property type="term" value="C:cytoplasm"/>
    <property type="evidence" value="ECO:0007669"/>
    <property type="project" value="UniProtKB-SubCell"/>
</dbReference>
<dbReference type="InterPro" id="IPR004861">
    <property type="entry name" value="Siw14-like"/>
</dbReference>
<dbReference type="Gene3D" id="3.90.190.10">
    <property type="entry name" value="Protein tyrosine phosphatase superfamily"/>
    <property type="match status" value="1"/>
</dbReference>
<dbReference type="Pfam" id="PF03162">
    <property type="entry name" value="Y_phosphatase2"/>
    <property type="match status" value="1"/>
</dbReference>
<sequence>MSSLSAPSPFDPPPHFSLIHPHLYRTSTFTSLHLPFLRPLQLRTVLSLGPELPSRALQSYFDNEEGKGVRFVHLGAGRGREMGDWRPVREELIKEALEFVLEKRNMPCLVMDQSGIHETGILVGCLRKLERWTLSAVLAEYASLAGSRTRGSNEQFIELFDTDLVVIPQGRGGSNGLWTL</sequence>
<dbReference type="EMBL" id="MCGR01000007">
    <property type="protein sequence ID" value="ORY89053.1"/>
    <property type="molecule type" value="Genomic_DNA"/>
</dbReference>
<dbReference type="GO" id="GO:0016791">
    <property type="term" value="F:phosphatase activity"/>
    <property type="evidence" value="ECO:0007669"/>
    <property type="project" value="TreeGrafter"/>
</dbReference>
<keyword evidence="2" id="KW-0963">Cytoplasm</keyword>